<organism evidence="1">
    <name type="scientific">marine sediment metagenome</name>
    <dbReference type="NCBI Taxonomy" id="412755"/>
    <lineage>
        <taxon>unclassified sequences</taxon>
        <taxon>metagenomes</taxon>
        <taxon>ecological metagenomes</taxon>
    </lineage>
</organism>
<name>X0XVE6_9ZZZZ</name>
<dbReference type="AlphaFoldDB" id="X0XVE6"/>
<evidence type="ECO:0008006" key="2">
    <source>
        <dbReference type="Google" id="ProtNLM"/>
    </source>
</evidence>
<dbReference type="EMBL" id="BARS01042237">
    <property type="protein sequence ID" value="GAG40533.1"/>
    <property type="molecule type" value="Genomic_DNA"/>
</dbReference>
<protein>
    <recommendedName>
        <fullName evidence="2">FAD-binding domain-containing protein</fullName>
    </recommendedName>
</protein>
<accession>X0XVE6</accession>
<proteinExistence type="predicted"/>
<dbReference type="InterPro" id="IPR036188">
    <property type="entry name" value="FAD/NAD-bd_sf"/>
</dbReference>
<dbReference type="Gene3D" id="3.50.50.60">
    <property type="entry name" value="FAD/NAD(P)-binding domain"/>
    <property type="match status" value="1"/>
</dbReference>
<reference evidence="1" key="1">
    <citation type="journal article" date="2014" name="Front. Microbiol.">
        <title>High frequency of phylogenetically diverse reductive dehalogenase-homologous genes in deep subseafloor sedimentary metagenomes.</title>
        <authorList>
            <person name="Kawai M."/>
            <person name="Futagami T."/>
            <person name="Toyoda A."/>
            <person name="Takaki Y."/>
            <person name="Nishi S."/>
            <person name="Hori S."/>
            <person name="Arai W."/>
            <person name="Tsubouchi T."/>
            <person name="Morono Y."/>
            <person name="Uchiyama I."/>
            <person name="Ito T."/>
            <person name="Fujiyama A."/>
            <person name="Inagaki F."/>
            <person name="Takami H."/>
        </authorList>
    </citation>
    <scope>NUCLEOTIDE SEQUENCE</scope>
    <source>
        <strain evidence="1">Expedition CK06-06</strain>
    </source>
</reference>
<dbReference type="InterPro" id="IPR050407">
    <property type="entry name" value="Geranylgeranyl_reductase"/>
</dbReference>
<evidence type="ECO:0000313" key="1">
    <source>
        <dbReference type="EMBL" id="GAG40533.1"/>
    </source>
</evidence>
<dbReference type="SUPFAM" id="SSF51905">
    <property type="entry name" value="FAD/NAD(P)-binding domain"/>
    <property type="match status" value="1"/>
</dbReference>
<sequence length="166" mass="17875">MHTCDILVVGAGPAGSSAALEAAKNGADVLLVEKKKNVGEPVQCAEYIPKLLLNEVNISQKSVVQDICGLKTYLLNDECRESRLPGCMLNRSVFDKELALRAEDAGATVCVNTTCISNNKEKTLLNKDGRKTDVISKIVIGCDGPKSTVGTWINTVNEEFVVGMQY</sequence>
<gene>
    <name evidence="1" type="ORF">S01H1_64105</name>
</gene>
<feature type="non-terminal residue" evidence="1">
    <location>
        <position position="166"/>
    </location>
</feature>
<dbReference type="PRINTS" id="PR00420">
    <property type="entry name" value="RNGMNOXGNASE"/>
</dbReference>
<comment type="caution">
    <text evidence="1">The sequence shown here is derived from an EMBL/GenBank/DDBJ whole genome shotgun (WGS) entry which is preliminary data.</text>
</comment>
<dbReference type="PANTHER" id="PTHR42685:SF18">
    <property type="entry name" value="DIGERANYLGERANYLGLYCEROPHOSPHOLIPID REDUCTASE"/>
    <property type="match status" value="1"/>
</dbReference>
<dbReference type="PANTHER" id="PTHR42685">
    <property type="entry name" value="GERANYLGERANYL DIPHOSPHATE REDUCTASE"/>
    <property type="match status" value="1"/>
</dbReference>
<dbReference type="Pfam" id="PF12831">
    <property type="entry name" value="FAD_oxidored"/>
    <property type="match status" value="1"/>
</dbReference>